<dbReference type="Gene3D" id="1.10.1030.10">
    <property type="entry name" value="Carbamoyl-phosphate synthetase, large subunit oligomerisation domain"/>
    <property type="match status" value="1"/>
</dbReference>
<dbReference type="NCBIfam" id="TIGR01369">
    <property type="entry name" value="CPSaseII_lrg"/>
    <property type="match status" value="1"/>
</dbReference>
<feature type="domain" description="ATP-grasp" evidence="18">
    <location>
        <begin position="669"/>
        <end position="859"/>
    </location>
</feature>
<dbReference type="AlphaFoldDB" id="A0A833CB36"/>
<comment type="function">
    <text evidence="17">Large subunit of the glutamine-dependent carbamoyl phosphate synthetase (CPSase). CPSase catalyzes the formation of carbamoyl phosphate from the ammonia moiety of glutamine, carbonate, and phosphate donated by ATP, constituting the first step of 2 biosynthetic pathways, one leading to arginine and/or urea and the other to pyrimidine nucleotides. The large subunit (synthetase) binds the substrates ammonia (free or transferred from glutamine from the small subunit), hydrogencarbonate and ATP and carries out an ATP-coupled ligase reaction, activating hydrogencarbonate by forming carboxy phosphate which reacts with ammonia to form carbamoyl phosphate.</text>
</comment>
<evidence type="ECO:0000256" key="5">
    <source>
        <dbReference type="ARBA" id="ARBA00022598"/>
    </source>
</evidence>
<dbReference type="InterPro" id="IPR036914">
    <property type="entry name" value="MGS-like_dom_sf"/>
</dbReference>
<evidence type="ECO:0000256" key="17">
    <source>
        <dbReference type="HAMAP-Rule" id="MF_01210"/>
    </source>
</evidence>
<feature type="binding site" evidence="17">
    <location>
        <position position="282"/>
    </location>
    <ligand>
        <name>Mn(2+)</name>
        <dbReference type="ChEBI" id="CHEBI:29035"/>
        <label>1</label>
    </ligand>
</feature>
<dbReference type="Pfam" id="PF02142">
    <property type="entry name" value="MGS"/>
    <property type="match status" value="1"/>
</dbReference>
<feature type="binding site" evidence="17">
    <location>
        <position position="282"/>
    </location>
    <ligand>
        <name>ATP</name>
        <dbReference type="ChEBI" id="CHEBI:30616"/>
        <label>1</label>
    </ligand>
</feature>
<dbReference type="FunFam" id="3.40.50.20:FF:000001">
    <property type="entry name" value="Carbamoyl-phosphate synthase large chain"/>
    <property type="match status" value="1"/>
</dbReference>
<dbReference type="Pfam" id="PF02786">
    <property type="entry name" value="CPSase_L_D2"/>
    <property type="match status" value="2"/>
</dbReference>
<evidence type="ECO:0000256" key="11">
    <source>
        <dbReference type="ARBA" id="ARBA00022842"/>
    </source>
</evidence>
<feature type="binding site" evidence="17">
    <location>
        <position position="744"/>
    </location>
    <ligand>
        <name>ATP</name>
        <dbReference type="ChEBI" id="CHEBI:30616"/>
        <label>2</label>
    </ligand>
</feature>
<dbReference type="InterPro" id="IPR005480">
    <property type="entry name" value="CPSase_lsu_oligo"/>
</dbReference>
<comment type="catalytic activity">
    <reaction evidence="14 17">
        <text>hydrogencarbonate + NH4(+) + 2 ATP = carbamoyl phosphate + 2 ADP + phosphate + 2 H(+)</text>
        <dbReference type="Rhea" id="RHEA:18029"/>
        <dbReference type="ChEBI" id="CHEBI:15378"/>
        <dbReference type="ChEBI" id="CHEBI:17544"/>
        <dbReference type="ChEBI" id="CHEBI:28938"/>
        <dbReference type="ChEBI" id="CHEBI:30616"/>
        <dbReference type="ChEBI" id="CHEBI:43474"/>
        <dbReference type="ChEBI" id="CHEBI:58228"/>
        <dbReference type="ChEBI" id="CHEBI:456216"/>
        <dbReference type="EC" id="6.3.4.16"/>
    </reaction>
</comment>
<dbReference type="GO" id="GO:0004088">
    <property type="term" value="F:carbamoyl-phosphate synthase (glutamine-hydrolyzing) activity"/>
    <property type="evidence" value="ECO:0007669"/>
    <property type="project" value="UniProtKB-UniRule"/>
</dbReference>
<feature type="binding site" evidence="17">
    <location>
        <position position="830"/>
    </location>
    <ligand>
        <name>Mg(2+)</name>
        <dbReference type="ChEBI" id="CHEBI:18420"/>
        <label>3</label>
    </ligand>
</feature>
<dbReference type="InterPro" id="IPR005483">
    <property type="entry name" value="CPSase_dom"/>
</dbReference>
<feature type="binding site" evidence="17">
    <location>
        <position position="777"/>
    </location>
    <ligand>
        <name>ATP</name>
        <dbReference type="ChEBI" id="CHEBI:30616"/>
        <label>2</label>
    </ligand>
</feature>
<dbReference type="NCBIfam" id="NF009455">
    <property type="entry name" value="PRK12815.1"/>
    <property type="match status" value="1"/>
</dbReference>
<feature type="binding site" evidence="17">
    <location>
        <position position="818"/>
    </location>
    <ligand>
        <name>Mn(2+)</name>
        <dbReference type="ChEBI" id="CHEBI:29035"/>
        <label>3</label>
    </ligand>
</feature>
<dbReference type="PANTHER" id="PTHR11405:SF53">
    <property type="entry name" value="CARBAMOYL-PHOSPHATE SYNTHASE [AMMONIA], MITOCHONDRIAL"/>
    <property type="match status" value="1"/>
</dbReference>
<reference evidence="20 21" key="1">
    <citation type="submission" date="2019-09" db="EMBL/GenBank/DDBJ databases">
        <title>Draft genome sequence of 3 type strains from the CCUG.</title>
        <authorList>
            <person name="Pineiro-Iglesias B."/>
            <person name="Tunovic T."/>
            <person name="Unosson C."/>
            <person name="Inganas E."/>
            <person name="Ohlen M."/>
            <person name="Cardew S."/>
            <person name="Jensie-Markopoulos S."/>
            <person name="Salva-Serra F."/>
            <person name="Jaen-Luchoro D."/>
            <person name="Karlsson R."/>
            <person name="Svensson-Stadler L."/>
            <person name="Chun J."/>
            <person name="Moore E."/>
        </authorList>
    </citation>
    <scope>NUCLEOTIDE SEQUENCE [LARGE SCALE GENOMIC DNA]</scope>
    <source>
        <strain evidence="20 21">CCUG 65427</strain>
    </source>
</reference>
<evidence type="ECO:0000256" key="15">
    <source>
        <dbReference type="ARBA" id="ARBA00048816"/>
    </source>
</evidence>
<dbReference type="GO" id="GO:0005737">
    <property type="term" value="C:cytoplasm"/>
    <property type="evidence" value="ECO:0007669"/>
    <property type="project" value="TreeGrafter"/>
</dbReference>
<evidence type="ECO:0000256" key="7">
    <source>
        <dbReference type="ARBA" id="ARBA00022723"/>
    </source>
</evidence>
<evidence type="ECO:0000256" key="10">
    <source>
        <dbReference type="ARBA" id="ARBA00022840"/>
    </source>
</evidence>
<keyword evidence="4 17" id="KW-0055">Arginine biosynthesis</keyword>
<evidence type="ECO:0000256" key="8">
    <source>
        <dbReference type="ARBA" id="ARBA00022737"/>
    </source>
</evidence>
<dbReference type="SUPFAM" id="SSF48108">
    <property type="entry name" value="Carbamoyl phosphate synthetase, large subunit connection domain"/>
    <property type="match status" value="1"/>
</dbReference>
<evidence type="ECO:0000259" key="18">
    <source>
        <dbReference type="PROSITE" id="PS50975"/>
    </source>
</evidence>
<evidence type="ECO:0000256" key="1">
    <source>
        <dbReference type="ARBA" id="ARBA00001936"/>
    </source>
</evidence>
<dbReference type="GO" id="GO:0044205">
    <property type="term" value="P:'de novo' UMP biosynthetic process"/>
    <property type="evidence" value="ECO:0007669"/>
    <property type="project" value="UniProtKB-UniRule"/>
</dbReference>
<comment type="pathway">
    <text evidence="2 17">Amino-acid biosynthesis; L-arginine biosynthesis; carbamoyl phosphate from bicarbonate: step 1/1.</text>
</comment>
<feature type="binding site" evidence="17">
    <location>
        <position position="830"/>
    </location>
    <ligand>
        <name>ATP</name>
        <dbReference type="ChEBI" id="CHEBI:30616"/>
        <label>2</label>
    </ligand>
</feature>
<dbReference type="RefSeq" id="WP_127007413.1">
    <property type="nucleotide sequence ID" value="NZ_CALMIE010000161.1"/>
</dbReference>
<keyword evidence="13" id="KW-0464">Manganese</keyword>
<feature type="binding site" evidence="17">
    <location>
        <position position="213"/>
    </location>
    <ligand>
        <name>ATP</name>
        <dbReference type="ChEBI" id="CHEBI:30616"/>
        <label>1</label>
    </ligand>
</feature>
<dbReference type="InterPro" id="IPR016185">
    <property type="entry name" value="PreATP-grasp_dom_sf"/>
</dbReference>
<comment type="catalytic activity">
    <reaction evidence="15 17">
        <text>hydrogencarbonate + L-glutamine + 2 ATP + H2O = carbamoyl phosphate + L-glutamate + 2 ADP + phosphate + 2 H(+)</text>
        <dbReference type="Rhea" id="RHEA:18633"/>
        <dbReference type="ChEBI" id="CHEBI:15377"/>
        <dbReference type="ChEBI" id="CHEBI:15378"/>
        <dbReference type="ChEBI" id="CHEBI:17544"/>
        <dbReference type="ChEBI" id="CHEBI:29985"/>
        <dbReference type="ChEBI" id="CHEBI:30616"/>
        <dbReference type="ChEBI" id="CHEBI:43474"/>
        <dbReference type="ChEBI" id="CHEBI:58228"/>
        <dbReference type="ChEBI" id="CHEBI:58359"/>
        <dbReference type="ChEBI" id="CHEBI:456216"/>
        <dbReference type="EC" id="6.3.5.5"/>
    </reaction>
</comment>
<feature type="region of interest" description="Allosteric domain" evidence="17">
    <location>
        <begin position="928"/>
        <end position="1067"/>
    </location>
</feature>
<dbReference type="InterPro" id="IPR011761">
    <property type="entry name" value="ATP-grasp"/>
</dbReference>
<dbReference type="PROSITE" id="PS50975">
    <property type="entry name" value="ATP_GRASP"/>
    <property type="match status" value="2"/>
</dbReference>
<dbReference type="InterPro" id="IPR058047">
    <property type="entry name" value="CPSase_preATP-grasp"/>
</dbReference>
<feature type="binding site" evidence="17">
    <location>
        <position position="296"/>
    </location>
    <ligand>
        <name>ATP</name>
        <dbReference type="ChEBI" id="CHEBI:30616"/>
        <label>1</label>
    </ligand>
</feature>
<feature type="binding site" evidence="17">
    <location>
        <position position="239"/>
    </location>
    <ligand>
        <name>ATP</name>
        <dbReference type="ChEBI" id="CHEBI:30616"/>
        <label>1</label>
    </ligand>
</feature>
<feature type="binding site" evidence="17">
    <location>
        <position position="775"/>
    </location>
    <ligand>
        <name>ATP</name>
        <dbReference type="ChEBI" id="CHEBI:30616"/>
        <label>2</label>
    </ligand>
</feature>
<dbReference type="GeneID" id="83054607"/>
<feature type="binding site" evidence="17">
    <location>
        <position position="167"/>
    </location>
    <ligand>
        <name>ATP</name>
        <dbReference type="ChEBI" id="CHEBI:30616"/>
        <label>1</label>
    </ligand>
</feature>
<dbReference type="GO" id="GO:0005524">
    <property type="term" value="F:ATP binding"/>
    <property type="evidence" value="ECO:0007669"/>
    <property type="project" value="UniProtKB-UniRule"/>
</dbReference>
<dbReference type="Gene3D" id="3.30.470.20">
    <property type="entry name" value="ATP-grasp fold, B domain"/>
    <property type="match status" value="2"/>
</dbReference>
<feature type="binding site" evidence="17">
    <location>
        <position position="296"/>
    </location>
    <ligand>
        <name>Mn(2+)</name>
        <dbReference type="ChEBI" id="CHEBI:29035"/>
        <label>1</label>
    </ligand>
</feature>
<evidence type="ECO:0000256" key="14">
    <source>
        <dbReference type="ARBA" id="ARBA00047359"/>
    </source>
</evidence>
<comment type="cofactor">
    <cofactor evidence="17">
        <name>Mg(2+)</name>
        <dbReference type="ChEBI" id="CHEBI:18420"/>
    </cofactor>
    <cofactor evidence="17">
        <name>Mn(2+)</name>
        <dbReference type="ChEBI" id="CHEBI:29035"/>
    </cofactor>
    <text evidence="17">Binds 4 Mg(2+) or Mn(2+) ions per subunit.</text>
</comment>
<comment type="subunit">
    <text evidence="17">Composed of two chains; the small (or glutamine) chain promotes the hydrolysis of glutamine to ammonia, which is used by the large (or ammonia) chain to synthesize carbamoyl phosphate. Tetramer of heterodimers (alpha,beta)4.</text>
</comment>
<comment type="function">
    <text evidence="16">Small subunit of the glutamine-dependent carbamoyl phosphate synthetase (CPSase). CPSase catalyzes the formation of carbamoyl phosphate from the ammonia moiety of glutamine, carbonate, and phosphate donated by ATP, constituting the first step of the biosynthetic pathway leading to pyrimidine nucleotides. The large subunit (synthetase) binds the substrates ammonia (free or transferred from glutamine from the small subunit), hydrogencarbonate and ATP and carries out an ATP-coupled ligase reaction, activating hydrogencarbonate by forming carboxy phosphate which reacts with ammonia to form carbamoyl phosphate.</text>
</comment>
<feature type="binding site" evidence="17">
    <location>
        <position position="206"/>
    </location>
    <ligand>
        <name>ATP</name>
        <dbReference type="ChEBI" id="CHEBI:30616"/>
        <label>1</label>
    </ligand>
</feature>
<feature type="binding site" evidence="17">
    <location>
        <position position="776"/>
    </location>
    <ligand>
        <name>ATP</name>
        <dbReference type="ChEBI" id="CHEBI:30616"/>
        <label>2</label>
    </ligand>
</feature>
<evidence type="ECO:0000256" key="2">
    <source>
        <dbReference type="ARBA" id="ARBA00005077"/>
    </source>
</evidence>
<feature type="binding site" evidence="17">
    <location>
        <position position="208"/>
    </location>
    <ligand>
        <name>ATP</name>
        <dbReference type="ChEBI" id="CHEBI:30616"/>
        <label>1</label>
    </ligand>
</feature>
<dbReference type="PROSITE" id="PS51855">
    <property type="entry name" value="MGS"/>
    <property type="match status" value="1"/>
</dbReference>
<keyword evidence="8 17" id="KW-0677">Repeat</keyword>
<feature type="region of interest" description="Carbamoyl phosphate synthetic domain" evidence="17">
    <location>
        <begin position="545"/>
        <end position="927"/>
    </location>
</feature>
<dbReference type="InterPro" id="IPR011607">
    <property type="entry name" value="MGS-like_dom"/>
</dbReference>
<dbReference type="GO" id="GO:0006526">
    <property type="term" value="P:L-arginine biosynthetic process"/>
    <property type="evidence" value="ECO:0007669"/>
    <property type="project" value="UniProtKB-UniRule"/>
</dbReference>
<feature type="binding site" evidence="17">
    <location>
        <position position="127"/>
    </location>
    <ligand>
        <name>ATP</name>
        <dbReference type="ChEBI" id="CHEBI:30616"/>
        <label>1</label>
    </ligand>
</feature>
<dbReference type="UniPathway" id="UPA00070">
    <property type="reaction ID" value="UER00115"/>
</dbReference>
<comment type="cofactor">
    <cofactor evidence="1">
        <name>Mn(2+)</name>
        <dbReference type="ChEBI" id="CHEBI:29035"/>
    </cofactor>
</comment>
<feature type="binding site" evidence="17">
    <location>
        <position position="296"/>
    </location>
    <ligand>
        <name>Mg(2+)</name>
        <dbReference type="ChEBI" id="CHEBI:18420"/>
        <label>2</label>
    </ligand>
</feature>
<dbReference type="InterPro" id="IPR036897">
    <property type="entry name" value="CarbamoylP_synth_lsu_oligo_sf"/>
</dbReference>
<keyword evidence="5 17" id="KW-0436">Ligase</keyword>
<evidence type="ECO:0000313" key="21">
    <source>
        <dbReference type="Proteomes" id="UP000434554"/>
    </source>
</evidence>
<dbReference type="NCBIfam" id="NF003671">
    <property type="entry name" value="PRK05294.1"/>
    <property type="match status" value="1"/>
</dbReference>
<dbReference type="Pfam" id="PF02787">
    <property type="entry name" value="CPSase_L_D3"/>
    <property type="match status" value="1"/>
</dbReference>
<feature type="binding site" evidence="17">
    <location>
        <position position="750"/>
    </location>
    <ligand>
        <name>ATP</name>
        <dbReference type="ChEBI" id="CHEBI:30616"/>
        <label>2</label>
    </ligand>
</feature>
<dbReference type="SUPFAM" id="SSF56059">
    <property type="entry name" value="Glutathione synthetase ATP-binding domain-like"/>
    <property type="match status" value="2"/>
</dbReference>
<proteinExistence type="inferred from homology"/>
<dbReference type="SMART" id="SM00851">
    <property type="entry name" value="MGS"/>
    <property type="match status" value="1"/>
</dbReference>
<feature type="binding site" evidence="17">
    <location>
        <position position="296"/>
    </location>
    <ligand>
        <name>Mg(2+)</name>
        <dbReference type="ChEBI" id="CHEBI:18420"/>
        <label>1</label>
    </ligand>
</feature>
<accession>A0A833CB36</accession>
<comment type="domain">
    <text evidence="17">The large subunit is composed of 2 ATP-grasp domains that are involved in binding the 2 ATP molecules needed for carbamoyl phosphate synthesis. The N-terminal ATP-grasp domain (referred to as the carboxyphosphate synthetic component) catalyzes the ATP-dependent phosphorylation of hydrogencarbonate to carboxyphosphate and the subsequent nucleophilic attack by ammonia to form a carbamate intermediate. The C-terminal ATP-grasp domain (referred to as the carbamoyl phosphate synthetic component) then catalyzes the phosphorylation of carbamate with the second ATP to form the end product carbamoyl phosphate. The reactive and unstable enzyme intermediates are sequentially channeled from one active site to the next through the interior of the protein over a distance of at least 96 A.</text>
</comment>
<dbReference type="InterPro" id="IPR006275">
    <property type="entry name" value="CPSase_lsu"/>
</dbReference>
<sequence length="1067" mass="117777">MTMENKKILVIGSGPIIIGQAAEFDYAGTQACRSLREEGYEVVLVNSNPATIMTDRDIADRVYIEPISLEFVTEVIRKERPYGLLATLGGQVGLNMAVELSEAGVLEKYGVKLLGTTLAAIKQAEDRELFKEAMERINQPVPESDIFSDVDKAVEFANKIGYPIIIRPAYTLGGTGGGIAANEEEMYMIALRGIKLSPIHQILVERSVAGWKEVEYEVMRDSADNCIIVCNMENIDPVGVHTGDSIVVAPSQTLNDIQYQMLRTASVDIIRYLEIEGGCNVQYALDPYSNQYYVIEVNPRVSRSSALASKATGYPIAKVAAKVALGMTLDSITNAVTGETKACFEPSLDYVVTKFPRWPFEKFNLADRTLGTQMKATGEVMAIDRTLEGSLLKAIRSLEIGLDHIELKKIAHETPEQLIERLRLVDDERIYVVAQALRAGISVEKIHFITKIDMFFINKIKNIVTLEKKLASEGITEDNLRQAKRYSMPDKVIARYANVTADDVLAKRQEMKLFPTYKYVDTCAAEFEAHTPYYYSAYAMEDEVVPRGENSVIVLGSGPIRIGQGVEFDYCSVHSSWALRKAGKQSIIINNNPETVSTDFDTSDSLYFEPLTVEDVMEVIRKENPIGVIAQFGGQTAINLAGPLAERGVKILGTSVDSIDMAEDRERFDALLAELGIPRPVGALVTSHEEALAAAQRLSYPLIVRPSYVLGGRAMEIVYNDQELDVYMKEAVVASKDHPVLIDRYMVGMEVEVDAIADGEDVCIPGIMEQIERAGVHSGDSIAVYPAQHLSEEITNQIVDYTQRIARGLNVKGIVNIQYIVANGELNVIEVNPRSSRTVPFISKVTGINMIEYATRIALGETIKSMGLPTGLVPAKDYVAVKAPVFSFSKMGLVEIALGPEMKSTGEVMGIGRTYSEALFKAIHGANMRIPEKGHILMTVADRDKEEAARLAKGFIDLGYHIQATGGTGKYFEEHGIPCVIVNKIHEGENNCADLIRRGEVDLMLNTLTYGKRPEREGFQLRRLAVEMGTPCLTSLDTAREVLRVVAGRANEEIKIEVEALQDFEME</sequence>
<feature type="binding site" evidence="17">
    <location>
        <position position="832"/>
    </location>
    <ligand>
        <name>Mn(2+)</name>
        <dbReference type="ChEBI" id="CHEBI:29035"/>
        <label>4</label>
    </ligand>
</feature>
<feature type="domain" description="MGS-like" evidence="19">
    <location>
        <begin position="928"/>
        <end position="1067"/>
    </location>
</feature>
<keyword evidence="7" id="KW-0479">Metal-binding</keyword>
<feature type="binding site" evidence="17">
    <location>
        <position position="830"/>
    </location>
    <ligand>
        <name>Mn(2+)</name>
        <dbReference type="ChEBI" id="CHEBI:29035"/>
        <label>3</label>
    </ligand>
</feature>
<gene>
    <name evidence="17 20" type="primary">carB</name>
    <name evidence="20" type="ORF">F8R14_06660</name>
</gene>
<dbReference type="EC" id="6.3.4.16" evidence="17"/>
<comment type="pathway">
    <text evidence="17">Pyrimidine metabolism; UMP biosynthesis via de novo pathway; (S)-dihydroorotate from bicarbonate: step 1/3.</text>
</comment>
<feature type="binding site" evidence="17">
    <location>
        <position position="818"/>
    </location>
    <ligand>
        <name>ATP</name>
        <dbReference type="ChEBI" id="CHEBI:30616"/>
        <label>2</label>
    </ligand>
</feature>
<dbReference type="EC" id="6.3.5.5" evidence="17"/>
<dbReference type="SMART" id="SM01096">
    <property type="entry name" value="CPSase_L_D3"/>
    <property type="match status" value="1"/>
</dbReference>
<feature type="binding site" evidence="17">
    <location>
        <position position="298"/>
    </location>
    <ligand>
        <name>Mg(2+)</name>
        <dbReference type="ChEBI" id="CHEBI:18420"/>
        <label>2</label>
    </ligand>
</feature>
<name>A0A833CB36_9FIRM</name>
<feature type="binding site" evidence="17">
    <location>
        <position position="298"/>
    </location>
    <ligand>
        <name>Mn(2+)</name>
        <dbReference type="ChEBI" id="CHEBI:29035"/>
        <label>2</label>
    </ligand>
</feature>
<dbReference type="FunFam" id="3.40.50.20:FF:000002">
    <property type="entry name" value="Carbamoyl-phosphate synthase large chain"/>
    <property type="match status" value="1"/>
</dbReference>
<dbReference type="GO" id="GO:0004087">
    <property type="term" value="F:carbamoyl-phosphate synthase (ammonia) activity"/>
    <property type="evidence" value="ECO:0007669"/>
    <property type="project" value="UniProtKB-EC"/>
</dbReference>
<feature type="binding site" evidence="17">
    <location>
        <position position="778"/>
    </location>
    <ligand>
        <name>ATP</name>
        <dbReference type="ChEBI" id="CHEBI:30616"/>
        <label>2</label>
    </ligand>
</feature>
<feature type="binding site" evidence="17">
    <location>
        <position position="174"/>
    </location>
    <ligand>
        <name>ATP</name>
        <dbReference type="ChEBI" id="CHEBI:30616"/>
        <label>1</label>
    </ligand>
</feature>
<dbReference type="Pfam" id="PF25596">
    <property type="entry name" value="CPSase_L_D1"/>
    <property type="match status" value="2"/>
</dbReference>
<protein>
    <recommendedName>
        <fullName evidence="17">Carbamoyl phosphate synthase large chain</fullName>
        <ecNumber evidence="17">6.3.4.16</ecNumber>
        <ecNumber evidence="17">6.3.5.5</ecNumber>
    </recommendedName>
    <alternativeName>
        <fullName evidence="17">Carbamoyl phosphate synthetase ammonia chain</fullName>
    </alternativeName>
</protein>
<dbReference type="UniPathway" id="UPA00068">
    <property type="reaction ID" value="UER00171"/>
</dbReference>
<dbReference type="EMBL" id="WBKH01000006">
    <property type="protein sequence ID" value="KAB1478162.1"/>
    <property type="molecule type" value="Genomic_DNA"/>
</dbReference>
<feature type="binding site" evidence="17">
    <location>
        <position position="282"/>
    </location>
    <ligand>
        <name>Mg(2+)</name>
        <dbReference type="ChEBI" id="CHEBI:18420"/>
        <label>1</label>
    </ligand>
</feature>
<feature type="binding site" evidence="17">
    <location>
        <position position="705"/>
    </location>
    <ligand>
        <name>ATP</name>
        <dbReference type="ChEBI" id="CHEBI:30616"/>
        <label>2</label>
    </ligand>
</feature>
<dbReference type="SUPFAM" id="SSF52335">
    <property type="entry name" value="Methylglyoxal synthase-like"/>
    <property type="match status" value="1"/>
</dbReference>
<keyword evidence="9 17" id="KW-0547">Nucleotide-binding</keyword>
<evidence type="ECO:0000313" key="20">
    <source>
        <dbReference type="EMBL" id="KAB1478162.1"/>
    </source>
</evidence>
<comment type="caution">
    <text evidence="20">The sequence shown here is derived from an EMBL/GenBank/DDBJ whole genome shotgun (WGS) entry which is preliminary data.</text>
</comment>
<dbReference type="InterPro" id="IPR013815">
    <property type="entry name" value="ATP_grasp_subdomain_1"/>
</dbReference>
<keyword evidence="10 17" id="KW-0067">ATP-binding</keyword>
<keyword evidence="12 17" id="KW-0665">Pyrimidine biosynthesis</keyword>
<keyword evidence="6 17" id="KW-0028">Amino-acid biosynthesis</keyword>
<feature type="region of interest" description="Carboxyphosphate synthetic domain" evidence="17">
    <location>
        <begin position="1"/>
        <end position="399"/>
    </location>
</feature>
<evidence type="ECO:0000256" key="16">
    <source>
        <dbReference type="ARBA" id="ARBA00060037"/>
    </source>
</evidence>
<dbReference type="InterPro" id="IPR005479">
    <property type="entry name" value="CPAse_ATP-bd"/>
</dbReference>
<organism evidence="20 21">
    <name type="scientific">Veillonella seminalis</name>
    <dbReference type="NCBI Taxonomy" id="1502943"/>
    <lineage>
        <taxon>Bacteria</taxon>
        <taxon>Bacillati</taxon>
        <taxon>Bacillota</taxon>
        <taxon>Negativicutes</taxon>
        <taxon>Veillonellales</taxon>
        <taxon>Veillonellaceae</taxon>
        <taxon>Veillonella</taxon>
    </lineage>
</organism>
<dbReference type="PANTHER" id="PTHR11405">
    <property type="entry name" value="CARBAMOYLTRANSFERASE FAMILY MEMBER"/>
    <property type="match status" value="1"/>
</dbReference>
<feature type="binding site" evidence="17">
    <location>
        <position position="241"/>
    </location>
    <ligand>
        <name>ATP</name>
        <dbReference type="ChEBI" id="CHEBI:30616"/>
        <label>1</label>
    </ligand>
</feature>
<feature type="binding site" evidence="17">
    <location>
        <position position="296"/>
    </location>
    <ligand>
        <name>Mn(2+)</name>
        <dbReference type="ChEBI" id="CHEBI:29035"/>
        <label>2</label>
    </ligand>
</feature>
<feature type="binding site" evidence="17">
    <location>
        <position position="818"/>
    </location>
    <ligand>
        <name>Mg(2+)</name>
        <dbReference type="ChEBI" id="CHEBI:18420"/>
        <label>3</label>
    </ligand>
</feature>
<keyword evidence="11" id="KW-0460">Magnesium</keyword>
<dbReference type="PRINTS" id="PR00098">
    <property type="entry name" value="CPSASE"/>
</dbReference>
<dbReference type="Gene3D" id="3.40.50.1380">
    <property type="entry name" value="Methylglyoxal synthase-like domain"/>
    <property type="match status" value="1"/>
</dbReference>
<dbReference type="FunFam" id="3.30.1490.20:FF:000001">
    <property type="entry name" value="Carbamoyl-phosphate synthase large chain"/>
    <property type="match status" value="1"/>
</dbReference>
<dbReference type="GO" id="GO:0046872">
    <property type="term" value="F:metal ion binding"/>
    <property type="evidence" value="ECO:0007669"/>
    <property type="project" value="UniProtKB-KW"/>
</dbReference>
<evidence type="ECO:0000256" key="4">
    <source>
        <dbReference type="ARBA" id="ARBA00022571"/>
    </source>
</evidence>
<dbReference type="FunFam" id="3.30.470.20:FF:000026">
    <property type="entry name" value="Carbamoyl-phosphate synthase large chain"/>
    <property type="match status" value="1"/>
</dbReference>
<feature type="binding site" evidence="17">
    <location>
        <position position="832"/>
    </location>
    <ligand>
        <name>Mg(2+)</name>
        <dbReference type="ChEBI" id="CHEBI:18420"/>
        <label>4</label>
    </ligand>
</feature>
<feature type="binding site" evidence="17">
    <location>
        <position position="830"/>
    </location>
    <ligand>
        <name>Mn(2+)</name>
        <dbReference type="ChEBI" id="CHEBI:29035"/>
        <label>4</label>
    </ligand>
</feature>
<dbReference type="Proteomes" id="UP000434554">
    <property type="component" value="Unassembled WGS sequence"/>
</dbReference>
<dbReference type="HAMAP" id="MF_01210_A">
    <property type="entry name" value="CPSase_L_chain_A"/>
    <property type="match status" value="1"/>
</dbReference>
<comment type="similarity">
    <text evidence="3 17">Belongs to the CarB family.</text>
</comment>
<dbReference type="FunFam" id="3.30.470.20:FF:000001">
    <property type="entry name" value="Carbamoyl-phosphate synthase large chain"/>
    <property type="match status" value="1"/>
</dbReference>
<evidence type="ECO:0000256" key="13">
    <source>
        <dbReference type="ARBA" id="ARBA00023211"/>
    </source>
</evidence>
<evidence type="ECO:0000259" key="19">
    <source>
        <dbReference type="PROSITE" id="PS51855"/>
    </source>
</evidence>
<dbReference type="InterPro" id="IPR033937">
    <property type="entry name" value="MGS_CPS_CarB"/>
</dbReference>
<dbReference type="CDD" id="cd01424">
    <property type="entry name" value="MGS_CPS_II"/>
    <property type="match status" value="1"/>
</dbReference>
<dbReference type="HAMAP" id="MF_01210_B">
    <property type="entry name" value="CPSase_L_chain_B"/>
    <property type="match status" value="1"/>
</dbReference>
<evidence type="ECO:0000256" key="3">
    <source>
        <dbReference type="ARBA" id="ARBA00009799"/>
    </source>
</evidence>
<feature type="binding site" evidence="17">
    <location>
        <position position="173"/>
    </location>
    <ligand>
        <name>ATP</name>
        <dbReference type="ChEBI" id="CHEBI:30616"/>
        <label>1</label>
    </ligand>
</feature>
<dbReference type="PROSITE" id="PS00866">
    <property type="entry name" value="CPSASE_1"/>
    <property type="match status" value="2"/>
</dbReference>
<dbReference type="Gene3D" id="3.30.1490.20">
    <property type="entry name" value="ATP-grasp fold, A domain"/>
    <property type="match status" value="1"/>
</dbReference>
<feature type="binding site" evidence="17">
    <location>
        <position position="240"/>
    </location>
    <ligand>
        <name>ATP</name>
        <dbReference type="ChEBI" id="CHEBI:30616"/>
        <label>1</label>
    </ligand>
</feature>
<feature type="domain" description="ATP-grasp" evidence="18">
    <location>
        <begin position="131"/>
        <end position="325"/>
    </location>
</feature>
<evidence type="ECO:0000256" key="6">
    <source>
        <dbReference type="ARBA" id="ARBA00022605"/>
    </source>
</evidence>
<dbReference type="PROSITE" id="PS00867">
    <property type="entry name" value="CPSASE_2"/>
    <property type="match status" value="2"/>
</dbReference>
<evidence type="ECO:0000256" key="12">
    <source>
        <dbReference type="ARBA" id="ARBA00022975"/>
    </source>
</evidence>
<feature type="binding site" evidence="17">
    <location>
        <position position="830"/>
    </location>
    <ligand>
        <name>Mg(2+)</name>
        <dbReference type="ChEBI" id="CHEBI:18420"/>
        <label>4</label>
    </ligand>
</feature>
<dbReference type="FunFam" id="1.10.1030.10:FF:000002">
    <property type="entry name" value="Carbamoyl-phosphate synthase large chain"/>
    <property type="match status" value="1"/>
</dbReference>
<dbReference type="SUPFAM" id="SSF52440">
    <property type="entry name" value="PreATP-grasp domain"/>
    <property type="match status" value="2"/>
</dbReference>
<dbReference type="Gene3D" id="3.40.50.20">
    <property type="match status" value="2"/>
</dbReference>
<evidence type="ECO:0000256" key="9">
    <source>
        <dbReference type="ARBA" id="ARBA00022741"/>
    </source>
</evidence>
<dbReference type="GO" id="GO:0006541">
    <property type="term" value="P:glutamine metabolic process"/>
    <property type="evidence" value="ECO:0007669"/>
    <property type="project" value="TreeGrafter"/>
</dbReference>
<comment type="caution">
    <text evidence="17">Lacks conserved residue(s) required for the propagation of feature annotation.</text>
</comment>